<dbReference type="OrthoDB" id="4177740at2759"/>
<name>A0A9W9GVE1_9EURO</name>
<organism evidence="1 2">
    <name type="scientific">Penicillium bovifimosum</name>
    <dbReference type="NCBI Taxonomy" id="126998"/>
    <lineage>
        <taxon>Eukaryota</taxon>
        <taxon>Fungi</taxon>
        <taxon>Dikarya</taxon>
        <taxon>Ascomycota</taxon>
        <taxon>Pezizomycotina</taxon>
        <taxon>Eurotiomycetes</taxon>
        <taxon>Eurotiomycetidae</taxon>
        <taxon>Eurotiales</taxon>
        <taxon>Aspergillaceae</taxon>
        <taxon>Penicillium</taxon>
    </lineage>
</organism>
<dbReference type="AlphaFoldDB" id="A0A9W9GVE1"/>
<gene>
    <name evidence="1" type="ORF">N7515_006637</name>
</gene>
<sequence length="355" mass="40583">MTARPVNPPALQDHDALRKKFEEKADSILNGLESKSQVSYDCDALRELGVLLQHINVTDDQQSFDFKPLSEEEYSTYKIDSSHSTGIPKHIRPHYDDFDALFHWRSSWPLSDTALTYEKAFQIARYISILKDYSEKDDADNTFSIEQNSNWHQIMAEDSFNDGPQGMLCGLRIGHSKPLDLPKWRALSWRQWQEDPESPDTIRPHVMLMTCTGAVAESDNLLHGEIGPIVNAIQCRLFQDEFKQTSTFPVLVISLFGPRQGRILSARFNIDGTLVVRASDIFDFKEKNQEGFDLFMRYYYSEPQDAAEFKLLLLLKTWTSPLSTDIQGYNDTYCFAMQRELHCALGCALGMANGN</sequence>
<accession>A0A9W9GVE1</accession>
<comment type="caution">
    <text evidence="1">The sequence shown here is derived from an EMBL/GenBank/DDBJ whole genome shotgun (WGS) entry which is preliminary data.</text>
</comment>
<dbReference type="Proteomes" id="UP001149079">
    <property type="component" value="Unassembled WGS sequence"/>
</dbReference>
<reference evidence="1" key="1">
    <citation type="submission" date="2022-11" db="EMBL/GenBank/DDBJ databases">
        <authorList>
            <person name="Petersen C."/>
        </authorList>
    </citation>
    <scope>NUCLEOTIDE SEQUENCE</scope>
    <source>
        <strain evidence="1">IBT 22155</strain>
    </source>
</reference>
<dbReference type="GeneID" id="81406551"/>
<proteinExistence type="predicted"/>
<dbReference type="EMBL" id="JAPQKL010000005">
    <property type="protein sequence ID" value="KAJ5130598.1"/>
    <property type="molecule type" value="Genomic_DNA"/>
</dbReference>
<protein>
    <submittedName>
        <fullName evidence="1">Uncharacterized protein</fullName>
    </submittedName>
</protein>
<evidence type="ECO:0000313" key="2">
    <source>
        <dbReference type="Proteomes" id="UP001149079"/>
    </source>
</evidence>
<dbReference type="RefSeq" id="XP_056520977.1">
    <property type="nucleotide sequence ID" value="XM_056667381.1"/>
</dbReference>
<evidence type="ECO:0000313" key="1">
    <source>
        <dbReference type="EMBL" id="KAJ5130598.1"/>
    </source>
</evidence>
<keyword evidence="2" id="KW-1185">Reference proteome</keyword>
<reference evidence="1" key="2">
    <citation type="journal article" date="2023" name="IMA Fungus">
        <title>Comparative genomic study of the Penicillium genus elucidates a diverse pangenome and 15 lateral gene transfer events.</title>
        <authorList>
            <person name="Petersen C."/>
            <person name="Sorensen T."/>
            <person name="Nielsen M.R."/>
            <person name="Sondergaard T.E."/>
            <person name="Sorensen J.L."/>
            <person name="Fitzpatrick D.A."/>
            <person name="Frisvad J.C."/>
            <person name="Nielsen K.L."/>
        </authorList>
    </citation>
    <scope>NUCLEOTIDE SEQUENCE</scope>
    <source>
        <strain evidence="1">IBT 22155</strain>
    </source>
</reference>